<evidence type="ECO:0000313" key="3">
    <source>
        <dbReference type="EMBL" id="PLT28592.1"/>
    </source>
</evidence>
<dbReference type="AlphaFoldDB" id="A0A2N5M2N0"/>
<evidence type="ECO:0000256" key="2">
    <source>
        <dbReference type="PIRSR" id="PIRSR613078-2"/>
    </source>
</evidence>
<gene>
    <name evidence="3" type="ORF">CUU66_17645</name>
</gene>
<keyword evidence="4" id="KW-1185">Reference proteome</keyword>
<dbReference type="PANTHER" id="PTHR48100">
    <property type="entry name" value="BROAD-SPECIFICITY PHOSPHATASE YOR283W-RELATED"/>
    <property type="match status" value="1"/>
</dbReference>
<reference evidence="3 4" key="1">
    <citation type="submission" date="2017-11" db="EMBL/GenBank/DDBJ databases">
        <title>Comparitive Functional Genomics of Dry Heat Resistant strains isolated from the Viking Spacecraft.</title>
        <authorList>
            <person name="Seuylemezian A."/>
            <person name="Cooper K."/>
            <person name="Vaishampayan P."/>
        </authorList>
    </citation>
    <scope>NUCLEOTIDE SEQUENCE [LARGE SCALE GENOMIC DNA]</scope>
    <source>
        <strain evidence="3 4">V1-29</strain>
    </source>
</reference>
<accession>A0A2N5M2N0</accession>
<dbReference type="OrthoDB" id="9782128at2"/>
<dbReference type="Gene3D" id="3.40.50.1240">
    <property type="entry name" value="Phosphoglycerate mutase-like"/>
    <property type="match status" value="1"/>
</dbReference>
<evidence type="ECO:0000256" key="1">
    <source>
        <dbReference type="PIRSR" id="PIRSR613078-1"/>
    </source>
</evidence>
<organism evidence="3 4">
    <name type="scientific">Peribacillus deserti</name>
    <dbReference type="NCBI Taxonomy" id="673318"/>
    <lineage>
        <taxon>Bacteria</taxon>
        <taxon>Bacillati</taxon>
        <taxon>Bacillota</taxon>
        <taxon>Bacilli</taxon>
        <taxon>Bacillales</taxon>
        <taxon>Bacillaceae</taxon>
        <taxon>Peribacillus</taxon>
    </lineage>
</organism>
<dbReference type="SMART" id="SM00855">
    <property type="entry name" value="PGAM"/>
    <property type="match status" value="1"/>
</dbReference>
<dbReference type="InterPro" id="IPR013078">
    <property type="entry name" value="His_Pase_superF_clade-1"/>
</dbReference>
<dbReference type="SUPFAM" id="SSF53254">
    <property type="entry name" value="Phosphoglycerate mutase-like"/>
    <property type="match status" value="1"/>
</dbReference>
<dbReference type="Proteomes" id="UP000234748">
    <property type="component" value="Unassembled WGS sequence"/>
</dbReference>
<dbReference type="RefSeq" id="WP_101644575.1">
    <property type="nucleotide sequence ID" value="NZ_PGUY01000056.1"/>
</dbReference>
<dbReference type="InterPro" id="IPR029033">
    <property type="entry name" value="His_PPase_superfam"/>
</dbReference>
<feature type="active site" description="Proton donor/acceptor" evidence="1">
    <location>
        <position position="82"/>
    </location>
</feature>
<dbReference type="GO" id="GO:0016791">
    <property type="term" value="F:phosphatase activity"/>
    <property type="evidence" value="ECO:0007669"/>
    <property type="project" value="TreeGrafter"/>
</dbReference>
<dbReference type="Pfam" id="PF00300">
    <property type="entry name" value="His_Phos_1"/>
    <property type="match status" value="1"/>
</dbReference>
<feature type="active site" description="Tele-phosphohistidine intermediate" evidence="1">
    <location>
        <position position="8"/>
    </location>
</feature>
<dbReference type="InterPro" id="IPR050275">
    <property type="entry name" value="PGM_Phosphatase"/>
</dbReference>
<name>A0A2N5M2N0_9BACI</name>
<dbReference type="PANTHER" id="PTHR48100:SF1">
    <property type="entry name" value="HISTIDINE PHOSPHATASE FAMILY PROTEIN-RELATED"/>
    <property type="match status" value="1"/>
</dbReference>
<dbReference type="EMBL" id="PGUY01000056">
    <property type="protein sequence ID" value="PLT28592.1"/>
    <property type="molecule type" value="Genomic_DNA"/>
</dbReference>
<evidence type="ECO:0000313" key="4">
    <source>
        <dbReference type="Proteomes" id="UP000234748"/>
    </source>
</evidence>
<sequence length="199" mass="22505">MKLLLIRHGESEADLLHVHEGRADFSLTENGRWQVHKLAAFLKENYKIDKLYSSTLKRAAETAGIIGEALNLDVELRGELMEHNNGALAGLKYDEVEERYPAPEGGYKMHECVPEGETEIEFRARIEGAFSRILADNGYGTLAIVSHGGAISRMMQAFFRLPFNVEHYVLTGDTGIHLLEDRGTQRIVHFMNSTEHLRR</sequence>
<comment type="caution">
    <text evidence="3">The sequence shown here is derived from an EMBL/GenBank/DDBJ whole genome shotgun (WGS) entry which is preliminary data.</text>
</comment>
<proteinExistence type="predicted"/>
<feature type="binding site" evidence="2">
    <location>
        <position position="58"/>
    </location>
    <ligand>
        <name>substrate</name>
    </ligand>
</feature>
<dbReference type="GO" id="GO:0005737">
    <property type="term" value="C:cytoplasm"/>
    <property type="evidence" value="ECO:0007669"/>
    <property type="project" value="TreeGrafter"/>
</dbReference>
<protein>
    <submittedName>
        <fullName evidence="3">Histidine phosphatase family protein</fullName>
    </submittedName>
</protein>
<dbReference type="CDD" id="cd07067">
    <property type="entry name" value="HP_PGM_like"/>
    <property type="match status" value="1"/>
</dbReference>